<gene>
    <name evidence="1" type="ORF">SCUCBS95973_007332</name>
</gene>
<accession>A0ABP0CF81</accession>
<keyword evidence="2" id="KW-1185">Reference proteome</keyword>
<evidence type="ECO:0008006" key="3">
    <source>
        <dbReference type="Google" id="ProtNLM"/>
    </source>
</evidence>
<proteinExistence type="predicted"/>
<dbReference type="Proteomes" id="UP001642405">
    <property type="component" value="Unassembled WGS sequence"/>
</dbReference>
<protein>
    <recommendedName>
        <fullName evidence="3">BHLH domain-containing protein</fullName>
    </recommendedName>
</protein>
<reference evidence="1 2" key="1">
    <citation type="submission" date="2024-01" db="EMBL/GenBank/DDBJ databases">
        <authorList>
            <person name="Allen C."/>
            <person name="Tagirdzhanova G."/>
        </authorList>
    </citation>
    <scope>NUCLEOTIDE SEQUENCE [LARGE SCALE GENOMIC DNA]</scope>
</reference>
<evidence type="ECO:0000313" key="1">
    <source>
        <dbReference type="EMBL" id="CAK7229746.1"/>
    </source>
</evidence>
<name>A0ABP0CF81_9PEZI</name>
<comment type="caution">
    <text evidence="1">The sequence shown here is derived from an EMBL/GenBank/DDBJ whole genome shotgun (WGS) entry which is preliminary data.</text>
</comment>
<dbReference type="EMBL" id="CAWUHB010000050">
    <property type="protein sequence ID" value="CAK7229746.1"/>
    <property type="molecule type" value="Genomic_DNA"/>
</dbReference>
<sequence length="284" mass="31519">MDDTTPTDYACPLQEADRRHRFVDAEARREQRMRKHVNDELARFAHTHTILATAWVDVEAGPDAKAHNRRPLSVTLHDWCHADGAAHAYAHEKDVDDDDDDDFDSGVDVLSFATAAPTLTTPLLDPHPHLASLCGFEDLGTLRIDAEADLLGMLAATDDAEYDFCESESEDDETGRQKPSLAECVRQLRQRLQSGGCGGGTSSHQRPLQLWAFSARSETGASNVFAEADRALTWKWCKPDSAYTKQSGWFLQLHELLDHGSWNGGKNLTLLARPAKADGFDMFI</sequence>
<organism evidence="1 2">
    <name type="scientific">Sporothrix curviconia</name>
    <dbReference type="NCBI Taxonomy" id="1260050"/>
    <lineage>
        <taxon>Eukaryota</taxon>
        <taxon>Fungi</taxon>
        <taxon>Dikarya</taxon>
        <taxon>Ascomycota</taxon>
        <taxon>Pezizomycotina</taxon>
        <taxon>Sordariomycetes</taxon>
        <taxon>Sordariomycetidae</taxon>
        <taxon>Ophiostomatales</taxon>
        <taxon>Ophiostomataceae</taxon>
        <taxon>Sporothrix</taxon>
    </lineage>
</organism>
<evidence type="ECO:0000313" key="2">
    <source>
        <dbReference type="Proteomes" id="UP001642405"/>
    </source>
</evidence>